<dbReference type="RefSeq" id="WP_358350334.1">
    <property type="nucleotide sequence ID" value="NZ_JBEZFP010000012.1"/>
</dbReference>
<feature type="region of interest" description="Disordered" evidence="1">
    <location>
        <begin position="71"/>
        <end position="113"/>
    </location>
</feature>
<organism evidence="2 3">
    <name type="scientific">Streptodolium elevatio</name>
    <dbReference type="NCBI Taxonomy" id="3157996"/>
    <lineage>
        <taxon>Bacteria</taxon>
        <taxon>Bacillati</taxon>
        <taxon>Actinomycetota</taxon>
        <taxon>Actinomycetes</taxon>
        <taxon>Kitasatosporales</taxon>
        <taxon>Streptomycetaceae</taxon>
        <taxon>Streptodolium</taxon>
    </lineage>
</organism>
<evidence type="ECO:0000313" key="2">
    <source>
        <dbReference type="EMBL" id="MEU8133221.1"/>
    </source>
</evidence>
<dbReference type="Proteomes" id="UP001551482">
    <property type="component" value="Unassembled WGS sequence"/>
</dbReference>
<comment type="caution">
    <text evidence="2">The sequence shown here is derived from an EMBL/GenBank/DDBJ whole genome shotgun (WGS) entry which is preliminary data.</text>
</comment>
<evidence type="ECO:0000313" key="3">
    <source>
        <dbReference type="Proteomes" id="UP001551482"/>
    </source>
</evidence>
<reference evidence="2 3" key="1">
    <citation type="submission" date="2024-06" db="EMBL/GenBank/DDBJ databases">
        <title>The Natural Products Discovery Center: Release of the First 8490 Sequenced Strains for Exploring Actinobacteria Biosynthetic Diversity.</title>
        <authorList>
            <person name="Kalkreuter E."/>
            <person name="Kautsar S.A."/>
            <person name="Yang D."/>
            <person name="Bader C.D."/>
            <person name="Teijaro C.N."/>
            <person name="Fluegel L."/>
            <person name="Davis C.M."/>
            <person name="Simpson J.R."/>
            <person name="Lauterbach L."/>
            <person name="Steele A.D."/>
            <person name="Gui C."/>
            <person name="Meng S."/>
            <person name="Li G."/>
            <person name="Viehrig K."/>
            <person name="Ye F."/>
            <person name="Su P."/>
            <person name="Kiefer A.F."/>
            <person name="Nichols A."/>
            <person name="Cepeda A.J."/>
            <person name="Yan W."/>
            <person name="Fan B."/>
            <person name="Jiang Y."/>
            <person name="Adhikari A."/>
            <person name="Zheng C.-J."/>
            <person name="Schuster L."/>
            <person name="Cowan T.M."/>
            <person name="Smanski M.J."/>
            <person name="Chevrette M.G."/>
            <person name="De Carvalho L.P.S."/>
            <person name="Shen B."/>
        </authorList>
    </citation>
    <scope>NUCLEOTIDE SEQUENCE [LARGE SCALE GENOMIC DNA]</scope>
    <source>
        <strain evidence="2 3">NPDC048946</strain>
    </source>
</reference>
<proteinExistence type="predicted"/>
<evidence type="ECO:0000256" key="1">
    <source>
        <dbReference type="SAM" id="MobiDB-lite"/>
    </source>
</evidence>
<keyword evidence="3" id="KW-1185">Reference proteome</keyword>
<protein>
    <submittedName>
        <fullName evidence="2">Uncharacterized protein</fullName>
    </submittedName>
</protein>
<accession>A0ABV3DBZ6</accession>
<gene>
    <name evidence="2" type="ORF">AB0C36_06895</name>
</gene>
<feature type="compositionally biased region" description="Low complexity" evidence="1">
    <location>
        <begin position="90"/>
        <end position="100"/>
    </location>
</feature>
<dbReference type="EMBL" id="JBEZFP010000012">
    <property type="protein sequence ID" value="MEU8133221.1"/>
    <property type="molecule type" value="Genomic_DNA"/>
</dbReference>
<sequence>MSETSVTIKYGKGHDDSWVVFRGTLSEIRANIMEYFGMDPESQRGLSLDSIVINATNIAHSKGLLGSQLGATVTHEQPAPAPAATPSEDPWVAATANQAPAPQPPAASEPKAEDPDAYVIGLIAQATTVEGLKRIWAENQALFNTPLLARYKEKGKELQAAAA</sequence>
<name>A0ABV3DBZ6_9ACTN</name>